<evidence type="ECO:0000313" key="2">
    <source>
        <dbReference type="Proteomes" id="UP000509761"/>
    </source>
</evidence>
<name>A0AAP9NNM7_9GAMM</name>
<evidence type="ECO:0000313" key="1">
    <source>
        <dbReference type="EMBL" id="QKS25030.1"/>
    </source>
</evidence>
<organism evidence="1 2">
    <name type="scientific">Vreelandella titanicae</name>
    <dbReference type="NCBI Taxonomy" id="664683"/>
    <lineage>
        <taxon>Bacteria</taxon>
        <taxon>Pseudomonadati</taxon>
        <taxon>Pseudomonadota</taxon>
        <taxon>Gammaproteobacteria</taxon>
        <taxon>Oceanospirillales</taxon>
        <taxon>Halomonadaceae</taxon>
        <taxon>Vreelandella</taxon>
    </lineage>
</organism>
<dbReference type="Proteomes" id="UP000509761">
    <property type="component" value="Chromosome"/>
</dbReference>
<dbReference type="EMBL" id="CP054580">
    <property type="protein sequence ID" value="QKS25030.1"/>
    <property type="molecule type" value="Genomic_DNA"/>
</dbReference>
<gene>
    <name evidence="1" type="ORF">FX987_02818</name>
</gene>
<dbReference type="AlphaFoldDB" id="A0AAP9NNM7"/>
<accession>A0AAP9NNM7</accession>
<proteinExistence type="predicted"/>
<dbReference type="SMR" id="A0AAP9NNM7"/>
<sequence length="39" mass="4297">MCFTTADRLTIGIMLGYIVSGLIILRHQFPAALLATVLY</sequence>
<keyword evidence="2" id="KW-1185">Reference proteome</keyword>
<reference evidence="1 2" key="1">
    <citation type="submission" date="2019-12" db="EMBL/GenBank/DDBJ databases">
        <title>Genome sequencing and assembly of endphytes of Porphyra tenera.</title>
        <authorList>
            <person name="Park J.M."/>
            <person name="Shin R."/>
            <person name="Jo S.H."/>
        </authorList>
    </citation>
    <scope>NUCLEOTIDE SEQUENCE [LARGE SCALE GENOMIC DNA]</scope>
    <source>
        <strain evidence="1 2">GPM3</strain>
    </source>
</reference>
<protein>
    <submittedName>
        <fullName evidence="1">Uncharacterized protein</fullName>
    </submittedName>
</protein>